<evidence type="ECO:0008006" key="4">
    <source>
        <dbReference type="Google" id="ProtNLM"/>
    </source>
</evidence>
<keyword evidence="1" id="KW-0472">Membrane</keyword>
<evidence type="ECO:0000256" key="1">
    <source>
        <dbReference type="SAM" id="Phobius"/>
    </source>
</evidence>
<keyword evidence="1" id="KW-0812">Transmembrane</keyword>
<comment type="caution">
    <text evidence="2">The sequence shown here is derived from an EMBL/GenBank/DDBJ whole genome shotgun (WGS) entry which is preliminary data.</text>
</comment>
<accession>A0ABU5F157</accession>
<gene>
    <name evidence="2" type="ORF">R5W23_000672</name>
</gene>
<evidence type="ECO:0000313" key="3">
    <source>
        <dbReference type="Proteomes" id="UP001272242"/>
    </source>
</evidence>
<reference evidence="3" key="1">
    <citation type="journal article" date="2023" name="Mar. Drugs">
        <title>Gemmata algarum, a Novel Planctomycete Isolated from an Algal Mat, Displays Antimicrobial Activity.</title>
        <authorList>
            <person name="Kumar G."/>
            <person name="Kallscheuer N."/>
            <person name="Kashif M."/>
            <person name="Ahamad S."/>
            <person name="Jagadeeshwari U."/>
            <person name="Pannikurungottu S."/>
            <person name="Haufschild T."/>
            <person name="Kabuu M."/>
            <person name="Sasikala C."/>
            <person name="Jogler C."/>
            <person name="Ramana C."/>
        </authorList>
    </citation>
    <scope>NUCLEOTIDE SEQUENCE [LARGE SCALE GENOMIC DNA]</scope>
    <source>
        <strain evidence="3">JC673</strain>
    </source>
</reference>
<organism evidence="2 3">
    <name type="scientific">Gemmata algarum</name>
    <dbReference type="NCBI Taxonomy" id="2975278"/>
    <lineage>
        <taxon>Bacteria</taxon>
        <taxon>Pseudomonadati</taxon>
        <taxon>Planctomycetota</taxon>
        <taxon>Planctomycetia</taxon>
        <taxon>Gemmatales</taxon>
        <taxon>Gemmataceae</taxon>
        <taxon>Gemmata</taxon>
    </lineage>
</organism>
<feature type="transmembrane region" description="Helical" evidence="1">
    <location>
        <begin position="49"/>
        <end position="68"/>
    </location>
</feature>
<dbReference type="EMBL" id="JAXBLV010000122">
    <property type="protein sequence ID" value="MDY3559661.1"/>
    <property type="molecule type" value="Genomic_DNA"/>
</dbReference>
<feature type="transmembrane region" description="Helical" evidence="1">
    <location>
        <begin position="7"/>
        <end position="29"/>
    </location>
</feature>
<name>A0ABU5F157_9BACT</name>
<dbReference type="Proteomes" id="UP001272242">
    <property type="component" value="Unassembled WGS sequence"/>
</dbReference>
<proteinExistence type="predicted"/>
<keyword evidence="3" id="KW-1185">Reference proteome</keyword>
<keyword evidence="1" id="KW-1133">Transmembrane helix</keyword>
<sequence length="88" mass="9361">MRLAKEILQVPACAIGLAIIGGVISVATAVTCEELGLVRYLSAWESVQALLRTLLLGATAGGLVGLVWSARRCNWQPVPTLEADDDVW</sequence>
<protein>
    <recommendedName>
        <fullName evidence="4">Chloride channel protein</fullName>
    </recommendedName>
</protein>
<dbReference type="RefSeq" id="WP_261186788.1">
    <property type="nucleotide sequence ID" value="NZ_JAXBLV010000122.1"/>
</dbReference>
<evidence type="ECO:0000313" key="2">
    <source>
        <dbReference type="EMBL" id="MDY3559661.1"/>
    </source>
</evidence>